<comment type="caution">
    <text evidence="1">The sequence shown here is derived from an EMBL/GenBank/DDBJ whole genome shotgun (WGS) entry which is preliminary data.</text>
</comment>
<organism evidence="1 2">
    <name type="scientific">Dioscorea alata</name>
    <name type="common">Purple yam</name>
    <dbReference type="NCBI Taxonomy" id="55571"/>
    <lineage>
        <taxon>Eukaryota</taxon>
        <taxon>Viridiplantae</taxon>
        <taxon>Streptophyta</taxon>
        <taxon>Embryophyta</taxon>
        <taxon>Tracheophyta</taxon>
        <taxon>Spermatophyta</taxon>
        <taxon>Magnoliopsida</taxon>
        <taxon>Liliopsida</taxon>
        <taxon>Dioscoreales</taxon>
        <taxon>Dioscoreaceae</taxon>
        <taxon>Dioscorea</taxon>
    </lineage>
</organism>
<protein>
    <submittedName>
        <fullName evidence="1">Uncharacterized protein</fullName>
    </submittedName>
</protein>
<evidence type="ECO:0000313" key="1">
    <source>
        <dbReference type="EMBL" id="KAH7681842.1"/>
    </source>
</evidence>
<sequence length="502" mass="54781">MKSTGQHRKTNPVLSTKNKASSGISQAKLRAFDAKVSKQCRKMEGKPNIELSGEPLLHSTQSLGQQNQVASSSFQKITPGNSFTVQGHRPQQFGKLKLQLFPLDEVTCGLLEKGKYNPYLELTLGIRKKIASVIKHLNTKWVNSIPTSGELMLFPYDACPENMSCYRKWTARDFSVCAGDVYDVVGSPAVFRLRYAWLSFPESGHHATTLSAPQVNFSSQNEQNQIVNIPEKQGEPHLLSHQESGPDLPVSSLDQDAGRIPAKTMDMTTSRTVDNALLLWAECLSNISIGALLSEAVANPDANRSRSLLQNNSTLQHALVNFDSFDAAIAAHIARYQVADMPAKPASQPIWEAEDTCHAFPFQKTTPVQATADSCNVAHFTSCAQNISSNSIRPDETAGCSADAKPLKLQTDGGAVQDLETASHPRTEGVACKEPTAGLQSPLEIPCDAKNDFERIDNHWSESRGPWLNGSNSSKSMISTDSTSISNLLACSMDAFQNWSLF</sequence>
<name>A0ACB7W2D0_DIOAL</name>
<gene>
    <name evidence="1" type="ORF">IHE45_05G083200</name>
</gene>
<accession>A0ACB7W2D0</accession>
<dbReference type="EMBL" id="CM037015">
    <property type="protein sequence ID" value="KAH7681842.1"/>
    <property type="molecule type" value="Genomic_DNA"/>
</dbReference>
<evidence type="ECO:0000313" key="2">
    <source>
        <dbReference type="Proteomes" id="UP000827976"/>
    </source>
</evidence>
<reference evidence="2" key="1">
    <citation type="journal article" date="2022" name="Nat. Commun.">
        <title>Chromosome evolution and the genetic basis of agronomically important traits in greater yam.</title>
        <authorList>
            <person name="Bredeson J.V."/>
            <person name="Lyons J.B."/>
            <person name="Oniyinde I.O."/>
            <person name="Okereke N.R."/>
            <person name="Kolade O."/>
            <person name="Nnabue I."/>
            <person name="Nwadili C.O."/>
            <person name="Hribova E."/>
            <person name="Parker M."/>
            <person name="Nwogha J."/>
            <person name="Shu S."/>
            <person name="Carlson J."/>
            <person name="Kariba R."/>
            <person name="Muthemba S."/>
            <person name="Knop K."/>
            <person name="Barton G.J."/>
            <person name="Sherwood A.V."/>
            <person name="Lopez-Montes A."/>
            <person name="Asiedu R."/>
            <person name="Jamnadass R."/>
            <person name="Muchugi A."/>
            <person name="Goodstein D."/>
            <person name="Egesi C.N."/>
            <person name="Featherston J."/>
            <person name="Asfaw A."/>
            <person name="Simpson G.G."/>
            <person name="Dolezel J."/>
            <person name="Hendre P.S."/>
            <person name="Van Deynze A."/>
            <person name="Kumar P.L."/>
            <person name="Obidiegwu J.E."/>
            <person name="Bhattacharjee R."/>
            <person name="Rokhsar D.S."/>
        </authorList>
    </citation>
    <scope>NUCLEOTIDE SEQUENCE [LARGE SCALE GENOMIC DNA]</scope>
    <source>
        <strain evidence="2">cv. TDa95/00328</strain>
    </source>
</reference>
<proteinExistence type="predicted"/>
<keyword evidence="2" id="KW-1185">Reference proteome</keyword>
<dbReference type="Proteomes" id="UP000827976">
    <property type="component" value="Chromosome 5"/>
</dbReference>